<keyword evidence="3" id="KW-1185">Reference proteome</keyword>
<evidence type="ECO:0000313" key="2">
    <source>
        <dbReference type="EMBL" id="VAI34424.1"/>
    </source>
</evidence>
<dbReference type="EMBL" id="LT934120">
    <property type="protein sequence ID" value="VAI34424.1"/>
    <property type="molecule type" value="Genomic_DNA"/>
</dbReference>
<name>A0A9R0XDA0_TRITD</name>
<feature type="compositionally biased region" description="Basic and acidic residues" evidence="1">
    <location>
        <begin position="1"/>
        <end position="18"/>
    </location>
</feature>
<dbReference type="PANTHER" id="PTHR33450:SF28">
    <property type="match status" value="1"/>
</dbReference>
<proteinExistence type="predicted"/>
<accession>A0A9R0XDA0</accession>
<dbReference type="Proteomes" id="UP000324705">
    <property type="component" value="Chromosome 5B"/>
</dbReference>
<evidence type="ECO:0000256" key="1">
    <source>
        <dbReference type="SAM" id="MobiDB-lite"/>
    </source>
</evidence>
<dbReference type="AlphaFoldDB" id="A0A9R0XDA0"/>
<protein>
    <submittedName>
        <fullName evidence="2">Uncharacterized protein</fullName>
    </submittedName>
</protein>
<sequence length="121" mass="13975">MSQDTRDAKCREDTRDALFDQENDGDSGCTDWTLHPIFNGDDTNFCYTDECDVDGEVEGNEDDDDVLLDVCDEDDNDEPPVMDVIRNNREAEGLEFNIENEIDQAADMFITRFRKRMNQSF</sequence>
<dbReference type="PANTHER" id="PTHR33450">
    <property type="entry name" value="EMB|CAB67623.1-RELATED"/>
    <property type="match status" value="1"/>
</dbReference>
<feature type="region of interest" description="Disordered" evidence="1">
    <location>
        <begin position="1"/>
        <end position="26"/>
    </location>
</feature>
<organism evidence="2 3">
    <name type="scientific">Triticum turgidum subsp. durum</name>
    <name type="common">Durum wheat</name>
    <name type="synonym">Triticum durum</name>
    <dbReference type="NCBI Taxonomy" id="4567"/>
    <lineage>
        <taxon>Eukaryota</taxon>
        <taxon>Viridiplantae</taxon>
        <taxon>Streptophyta</taxon>
        <taxon>Embryophyta</taxon>
        <taxon>Tracheophyta</taxon>
        <taxon>Spermatophyta</taxon>
        <taxon>Magnoliopsida</taxon>
        <taxon>Liliopsida</taxon>
        <taxon>Poales</taxon>
        <taxon>Poaceae</taxon>
        <taxon>BOP clade</taxon>
        <taxon>Pooideae</taxon>
        <taxon>Triticodae</taxon>
        <taxon>Triticeae</taxon>
        <taxon>Triticinae</taxon>
        <taxon>Triticum</taxon>
    </lineage>
</organism>
<dbReference type="Gramene" id="TRITD5Bv1G162360.1">
    <property type="protein sequence ID" value="TRITD5Bv1G162360.1"/>
    <property type="gene ID" value="TRITD5Bv1G162360"/>
</dbReference>
<gene>
    <name evidence="2" type="ORF">TRITD_5Bv1G162360</name>
</gene>
<reference evidence="2 3" key="1">
    <citation type="submission" date="2017-09" db="EMBL/GenBank/DDBJ databases">
        <authorList>
            <consortium name="International Durum Wheat Genome Sequencing Consortium (IDWGSC)"/>
            <person name="Milanesi L."/>
        </authorList>
    </citation>
    <scope>NUCLEOTIDE SEQUENCE [LARGE SCALE GENOMIC DNA]</scope>
    <source>
        <strain evidence="3">cv. Svevo</strain>
    </source>
</reference>
<evidence type="ECO:0000313" key="3">
    <source>
        <dbReference type="Proteomes" id="UP000324705"/>
    </source>
</evidence>